<dbReference type="EMBL" id="BMCT01000012">
    <property type="protein sequence ID" value="GGF87795.1"/>
    <property type="molecule type" value="Genomic_DNA"/>
</dbReference>
<organism evidence="2 3">
    <name type="scientific">Azorhizobium oxalatiphilum</name>
    <dbReference type="NCBI Taxonomy" id="980631"/>
    <lineage>
        <taxon>Bacteria</taxon>
        <taxon>Pseudomonadati</taxon>
        <taxon>Pseudomonadota</taxon>
        <taxon>Alphaproteobacteria</taxon>
        <taxon>Hyphomicrobiales</taxon>
        <taxon>Xanthobacteraceae</taxon>
        <taxon>Azorhizobium</taxon>
    </lineage>
</organism>
<evidence type="ECO:0000313" key="3">
    <source>
        <dbReference type="Proteomes" id="UP000606044"/>
    </source>
</evidence>
<comment type="caution">
    <text evidence="2">The sequence shown here is derived from an EMBL/GenBank/DDBJ whole genome shotgun (WGS) entry which is preliminary data.</text>
</comment>
<evidence type="ECO:0000313" key="2">
    <source>
        <dbReference type="EMBL" id="GGF87795.1"/>
    </source>
</evidence>
<feature type="domain" description="DSBA-like thioredoxin" evidence="1">
    <location>
        <begin position="9"/>
        <end position="178"/>
    </location>
</feature>
<dbReference type="PANTHER" id="PTHR13887:SF51">
    <property type="entry name" value="DSBA FAMILY PROTEIN"/>
    <property type="match status" value="1"/>
</dbReference>
<reference evidence="2" key="2">
    <citation type="submission" date="2020-09" db="EMBL/GenBank/DDBJ databases">
        <authorList>
            <person name="Sun Q."/>
            <person name="Sedlacek I."/>
        </authorList>
    </citation>
    <scope>NUCLEOTIDE SEQUENCE</scope>
    <source>
        <strain evidence="2">CCM 7897</strain>
    </source>
</reference>
<reference evidence="2" key="1">
    <citation type="journal article" date="2014" name="Int. J. Syst. Evol. Microbiol.">
        <title>Complete genome sequence of Corynebacterium casei LMG S-19264T (=DSM 44701T), isolated from a smear-ripened cheese.</title>
        <authorList>
            <consortium name="US DOE Joint Genome Institute (JGI-PGF)"/>
            <person name="Walter F."/>
            <person name="Albersmeier A."/>
            <person name="Kalinowski J."/>
            <person name="Ruckert C."/>
        </authorList>
    </citation>
    <scope>NUCLEOTIDE SEQUENCE</scope>
    <source>
        <strain evidence="2">CCM 7897</strain>
    </source>
</reference>
<name>A0A917CGI3_9HYPH</name>
<dbReference type="InterPro" id="IPR036249">
    <property type="entry name" value="Thioredoxin-like_sf"/>
</dbReference>
<dbReference type="CDD" id="cd03025">
    <property type="entry name" value="DsbA_FrnE_like"/>
    <property type="match status" value="1"/>
</dbReference>
<dbReference type="SUPFAM" id="SSF52833">
    <property type="entry name" value="Thioredoxin-like"/>
    <property type="match status" value="1"/>
</dbReference>
<gene>
    <name evidence="2" type="ORF">GCM10007301_54650</name>
</gene>
<proteinExistence type="predicted"/>
<keyword evidence="3" id="KW-1185">Reference proteome</keyword>
<dbReference type="AlphaFoldDB" id="A0A917CGI3"/>
<evidence type="ECO:0000259" key="1">
    <source>
        <dbReference type="Pfam" id="PF01323"/>
    </source>
</evidence>
<dbReference type="PANTHER" id="PTHR13887">
    <property type="entry name" value="GLUTATHIONE S-TRANSFERASE KAPPA"/>
    <property type="match status" value="1"/>
</dbReference>
<dbReference type="GO" id="GO:0016491">
    <property type="term" value="F:oxidoreductase activity"/>
    <property type="evidence" value="ECO:0007669"/>
    <property type="project" value="InterPro"/>
</dbReference>
<protein>
    <submittedName>
        <fullName evidence="2">DsbA family protein</fullName>
    </submittedName>
</protein>
<dbReference type="Pfam" id="PF01323">
    <property type="entry name" value="DSBA"/>
    <property type="match status" value="1"/>
</dbReference>
<dbReference type="InterPro" id="IPR001853">
    <property type="entry name" value="DSBA-like_thioredoxin_dom"/>
</dbReference>
<sequence>MTIRLHYVHDPLCGWCYAAAPLVAAAMAQPDVELVLHGGGLFPQPMQLPAAKRAYIREADARIAQMTGQVFGPAYLDGLLPDPAFTLYSLPPIAAILAAEELRAGAGPEMLKAIQSAHYVEGRRVIEAEVLVAIASGLGLDGGAFASALPRQPVEAHLVDTRQLMTRFGLGGFPGFVRERAGEWRVVPHGVFYGQPAAFVESLRAG</sequence>
<accession>A0A917CGI3</accession>
<dbReference type="RefSeq" id="WP_188584045.1">
    <property type="nucleotide sequence ID" value="NZ_BMCT01000012.1"/>
</dbReference>
<dbReference type="Gene3D" id="3.40.30.10">
    <property type="entry name" value="Glutaredoxin"/>
    <property type="match status" value="1"/>
</dbReference>
<dbReference type="Proteomes" id="UP000606044">
    <property type="component" value="Unassembled WGS sequence"/>
</dbReference>